<dbReference type="InterPro" id="IPR030934">
    <property type="entry name" value="Intein_C"/>
</dbReference>
<dbReference type="NCBIfam" id="TIGR01443">
    <property type="entry name" value="intein_Cterm"/>
    <property type="match status" value="1"/>
</dbReference>
<feature type="domain" description="Hint" evidence="1">
    <location>
        <begin position="1"/>
        <end position="128"/>
    </location>
</feature>
<dbReference type="CDD" id="cd00081">
    <property type="entry name" value="Hint"/>
    <property type="match status" value="1"/>
</dbReference>
<organism evidence="2 3">
    <name type="scientific">Moraxella caprae</name>
    <dbReference type="NCBI Taxonomy" id="90240"/>
    <lineage>
        <taxon>Bacteria</taxon>
        <taxon>Pseudomonadati</taxon>
        <taxon>Pseudomonadota</taxon>
        <taxon>Gammaproteobacteria</taxon>
        <taxon>Moraxellales</taxon>
        <taxon>Moraxellaceae</taxon>
        <taxon>Moraxella</taxon>
    </lineage>
</organism>
<dbReference type="Proteomes" id="UP000254065">
    <property type="component" value="Unassembled WGS sequence"/>
</dbReference>
<dbReference type="SMART" id="SM00306">
    <property type="entry name" value="HintN"/>
    <property type="match status" value="1"/>
</dbReference>
<evidence type="ECO:0000259" key="1">
    <source>
        <dbReference type="SMART" id="SM00306"/>
    </source>
</evidence>
<evidence type="ECO:0000313" key="3">
    <source>
        <dbReference type="Proteomes" id="UP000254065"/>
    </source>
</evidence>
<dbReference type="AlphaFoldDB" id="A0A378R252"/>
<dbReference type="GO" id="GO:0016539">
    <property type="term" value="P:intein-mediated protein splicing"/>
    <property type="evidence" value="ECO:0007669"/>
    <property type="project" value="InterPro"/>
</dbReference>
<sequence length="252" mass="28827">MGCFVGGTLVKTGDGYWKPIKDIQVGDMVMSMPENGIGKPVPKRVINTFQYENKEIWYVGTTRLDNSGFITENFAVTPNHPFMVYGYVNNTTKFFDYLERDDGTTYYDEPRWTRVDQLRMGDILINSSGNYYVVACVKPFYKSKLDKYAWLQRGQIMGGWQGSLEGAIANPNSFDLFGQIYISDNHTRTNEIEPLPENEVMATPYYNRDGFTGTMVKGIAYPAYTTTVYNIEVEDYHTYFAGRTGILVHDMH</sequence>
<dbReference type="EMBL" id="UGQB01000004">
    <property type="protein sequence ID" value="STZ08737.1"/>
    <property type="molecule type" value="Genomic_DNA"/>
</dbReference>
<dbReference type="InterPro" id="IPR006141">
    <property type="entry name" value="Intein_N"/>
</dbReference>
<dbReference type="InterPro" id="IPR036844">
    <property type="entry name" value="Hint_dom_sf"/>
</dbReference>
<gene>
    <name evidence="2" type="ORF">NCTC12877_01743</name>
</gene>
<dbReference type="SUPFAM" id="SSF51294">
    <property type="entry name" value="Hedgehog/intein (Hint) domain"/>
    <property type="match status" value="1"/>
</dbReference>
<accession>A0A378R252</accession>
<dbReference type="PROSITE" id="PS50818">
    <property type="entry name" value="INTEIN_C_TER"/>
    <property type="match status" value="1"/>
</dbReference>
<dbReference type="OrthoDB" id="2666939at2"/>
<protein>
    <submittedName>
        <fullName evidence="2">Protein of uncharacterized function (DUF1557)</fullName>
    </submittedName>
</protein>
<dbReference type="InterPro" id="IPR003587">
    <property type="entry name" value="Hint_dom_N"/>
</dbReference>
<reference evidence="2 3" key="1">
    <citation type="submission" date="2018-06" db="EMBL/GenBank/DDBJ databases">
        <authorList>
            <consortium name="Pathogen Informatics"/>
            <person name="Doyle S."/>
        </authorList>
    </citation>
    <scope>NUCLEOTIDE SEQUENCE [LARGE SCALE GENOMIC DNA]</scope>
    <source>
        <strain evidence="2 3">NCTC12877</strain>
    </source>
</reference>
<name>A0A378R252_9GAMM</name>
<proteinExistence type="predicted"/>
<keyword evidence="3" id="KW-1185">Reference proteome</keyword>
<dbReference type="PROSITE" id="PS50817">
    <property type="entry name" value="INTEIN_N_TER"/>
    <property type="match status" value="1"/>
</dbReference>
<evidence type="ECO:0000313" key="2">
    <source>
        <dbReference type="EMBL" id="STZ08737.1"/>
    </source>
</evidence>
<dbReference type="Gene3D" id="2.170.16.10">
    <property type="entry name" value="Hedgehog/Intein (Hint) domain"/>
    <property type="match status" value="1"/>
</dbReference>